<dbReference type="Gene3D" id="3.40.50.300">
    <property type="entry name" value="P-loop containing nucleotide triphosphate hydrolases"/>
    <property type="match status" value="1"/>
</dbReference>
<keyword evidence="3" id="KW-1185">Reference proteome</keyword>
<dbReference type="EMBL" id="WBJY01000002">
    <property type="protein sequence ID" value="KAB1648344.1"/>
    <property type="molecule type" value="Genomic_DNA"/>
</dbReference>
<dbReference type="Proteomes" id="UP000431744">
    <property type="component" value="Unassembled WGS sequence"/>
</dbReference>
<dbReference type="RefSeq" id="WP_158029539.1">
    <property type="nucleotide sequence ID" value="NZ_BMHG01000001.1"/>
</dbReference>
<accession>A0A6H9WH31</accession>
<dbReference type="PANTHER" id="PTHR43681">
    <property type="entry name" value="TRANSMEMBRANE GTPASE FZO"/>
    <property type="match status" value="1"/>
</dbReference>
<feature type="domain" description="Dynamin N-terminal" evidence="1">
    <location>
        <begin position="54"/>
        <end position="159"/>
    </location>
</feature>
<evidence type="ECO:0000313" key="2">
    <source>
        <dbReference type="EMBL" id="KAB1648344.1"/>
    </source>
</evidence>
<proteinExistence type="predicted"/>
<dbReference type="Pfam" id="PF00350">
    <property type="entry name" value="Dynamin_N"/>
    <property type="match status" value="1"/>
</dbReference>
<dbReference type="OrthoDB" id="4379468at2"/>
<comment type="caution">
    <text evidence="2">The sequence shown here is derived from an EMBL/GenBank/DDBJ whole genome shotgun (WGS) entry which is preliminary data.</text>
</comment>
<sequence>MNDGNDHGAGGDRGELVTAAHRLIEDALRVFADSPEACASLRAAAARLDEPLRVAIAGMVKAGKSTLLNAIIGDEIAPTDAGECTRVVTWYRYGRTPRITLHTTAGTSRELPVTRIDGRLEVRLADVAAAEVDRLEVEWPTSGLRHLTLIDTPGIASLSADVSARSTDALIPDNGASVADAMIYLLRHPRETDVEFLEAFRASTEGASGTVCAIAVLSRADEIGAGRIDAMLSAQDIAARYRSQGALQDLALDLIPIAGLLAQSARTLRESEFEALVELAGLERADRDRMLLSADRFVRPTPGITVSPARRAALLDRFGVFGVRVAASLLRGAAGTSSTALAAALRGQSGLDSLLDAVERLMRARTDLLKARGALTVVERVLRDDARRGGSVRREGVERLSAALECMLANAHGLDELRLVARLRGVGTGLGRLLEREAERLVGAFGDTPRERLGLPADAPVTEAIARARRLAGAWRSRARDPRLASEAARACAVVTRSAEAQVALLAADGTRSRARLALLSEPVAGVGQE</sequence>
<dbReference type="InterPro" id="IPR027417">
    <property type="entry name" value="P-loop_NTPase"/>
</dbReference>
<dbReference type="PANTHER" id="PTHR43681:SF1">
    <property type="entry name" value="SARCALUMENIN"/>
    <property type="match status" value="1"/>
</dbReference>
<name>A0A6H9WH31_9MICO</name>
<organism evidence="2 3">
    <name type="scientific">Pseudoclavibacter endophyticus</name>
    <dbReference type="NCBI Taxonomy" id="1778590"/>
    <lineage>
        <taxon>Bacteria</taxon>
        <taxon>Bacillati</taxon>
        <taxon>Actinomycetota</taxon>
        <taxon>Actinomycetes</taxon>
        <taxon>Micrococcales</taxon>
        <taxon>Microbacteriaceae</taxon>
        <taxon>Pseudoclavibacter</taxon>
    </lineage>
</organism>
<dbReference type="SUPFAM" id="SSF52540">
    <property type="entry name" value="P-loop containing nucleoside triphosphate hydrolases"/>
    <property type="match status" value="1"/>
</dbReference>
<reference evidence="2 3" key="1">
    <citation type="submission" date="2019-09" db="EMBL/GenBank/DDBJ databases">
        <title>Phylogeny of genus Pseudoclavibacter and closely related genus.</title>
        <authorList>
            <person name="Li Y."/>
        </authorList>
    </citation>
    <scope>NUCLEOTIDE SEQUENCE [LARGE SCALE GENOMIC DNA]</scope>
    <source>
        <strain evidence="2 3">EGI 60007</strain>
    </source>
</reference>
<evidence type="ECO:0000259" key="1">
    <source>
        <dbReference type="Pfam" id="PF00350"/>
    </source>
</evidence>
<evidence type="ECO:0000313" key="3">
    <source>
        <dbReference type="Proteomes" id="UP000431744"/>
    </source>
</evidence>
<gene>
    <name evidence="2" type="ORF">F8O04_11655</name>
</gene>
<dbReference type="InterPro" id="IPR051943">
    <property type="entry name" value="TRAFAC_Dynamin-like_GTPase"/>
</dbReference>
<dbReference type="InterPro" id="IPR045063">
    <property type="entry name" value="Dynamin_N"/>
</dbReference>
<protein>
    <submittedName>
        <fullName evidence="2">GTP-binding protein</fullName>
    </submittedName>
</protein>
<dbReference type="AlphaFoldDB" id="A0A6H9WH31"/>